<proteinExistence type="predicted"/>
<dbReference type="RefSeq" id="WP_079689460.1">
    <property type="nucleotide sequence ID" value="NZ_FUZU01000004.1"/>
</dbReference>
<sequence length="74" mass="8674">MKTSSYNPSPIEVDFANALYILQKEIEKHLQDNQVIHVETNIRRDNPMVRFSLLDKDGDPHEIVLRIIQVPDKF</sequence>
<evidence type="ECO:0000313" key="1">
    <source>
        <dbReference type="EMBL" id="SKC85627.1"/>
    </source>
</evidence>
<name>A0A1T5MBL0_9BACT</name>
<organism evidence="1 2">
    <name type="scientific">Ohtaekwangia koreensis</name>
    <dbReference type="NCBI Taxonomy" id="688867"/>
    <lineage>
        <taxon>Bacteria</taxon>
        <taxon>Pseudomonadati</taxon>
        <taxon>Bacteroidota</taxon>
        <taxon>Cytophagia</taxon>
        <taxon>Cytophagales</taxon>
        <taxon>Fulvivirgaceae</taxon>
        <taxon>Ohtaekwangia</taxon>
    </lineage>
</organism>
<keyword evidence="2" id="KW-1185">Reference proteome</keyword>
<dbReference type="AlphaFoldDB" id="A0A1T5MBL0"/>
<accession>A0A1T5MBL0</accession>
<gene>
    <name evidence="1" type="ORF">SAMN05660236_4938</name>
</gene>
<protein>
    <submittedName>
        <fullName evidence="1">Uncharacterized protein</fullName>
    </submittedName>
</protein>
<dbReference type="Proteomes" id="UP000190961">
    <property type="component" value="Unassembled WGS sequence"/>
</dbReference>
<dbReference type="EMBL" id="FUZU01000004">
    <property type="protein sequence ID" value="SKC85627.1"/>
    <property type="molecule type" value="Genomic_DNA"/>
</dbReference>
<evidence type="ECO:0000313" key="2">
    <source>
        <dbReference type="Proteomes" id="UP000190961"/>
    </source>
</evidence>
<dbReference type="OrthoDB" id="853580at2"/>
<reference evidence="1 2" key="1">
    <citation type="submission" date="2017-02" db="EMBL/GenBank/DDBJ databases">
        <authorList>
            <person name="Peterson S.W."/>
        </authorList>
    </citation>
    <scope>NUCLEOTIDE SEQUENCE [LARGE SCALE GENOMIC DNA]</scope>
    <source>
        <strain evidence="1 2">DSM 25262</strain>
    </source>
</reference>